<dbReference type="PROSITE" id="PS50932">
    <property type="entry name" value="HTH_LACI_2"/>
    <property type="match status" value="1"/>
</dbReference>
<sequence length="359" mass="39010">MSRVATPASRRIRLEDVARQAGVSVATASQALSEKSGQYRISTDVIERVRQTAQELDYSPNRLVRSMQGRGTHILSFFNGYRTRTPQDLYMNTLGTALERAAGRLGYDLLIHCDFSRSPQEIYQHLNGGIADAVLFFAPQPDDPLLALLKNSRLKTVLIGGQVEGSLPQVVEDVEGGMQQVAQQLLKAGHREIGVLFDDSKSPDFPQRVGFLRQELARQGVALPETCITDFAELAAHLEAKTAPTALFCPRDRLAYLLLDQCTEHGIRIPEQLSLVGYDGLPWETQSGHTVASVKVDIEALAEAAIAQAVALVQGESPLPQVQYLPTSFLAGTTLGAVPTGAASQHNTTPGPRYSEVNP</sequence>
<reference evidence="6 7" key="1">
    <citation type="submission" date="2020-08" db="EMBL/GenBank/DDBJ databases">
        <title>Genomic Encyclopedia of Type Strains, Phase IV (KMG-IV): sequencing the most valuable type-strain genomes for metagenomic binning, comparative biology and taxonomic classification.</title>
        <authorList>
            <person name="Goeker M."/>
        </authorList>
    </citation>
    <scope>NUCLEOTIDE SEQUENCE [LARGE SCALE GENOMIC DNA]</scope>
    <source>
        <strain evidence="6 7">DSM 23562</strain>
    </source>
</reference>
<dbReference type="Pfam" id="PF00356">
    <property type="entry name" value="LacI"/>
    <property type="match status" value="1"/>
</dbReference>
<keyword evidence="2 6" id="KW-0238">DNA-binding</keyword>
<evidence type="ECO:0000259" key="5">
    <source>
        <dbReference type="PROSITE" id="PS50932"/>
    </source>
</evidence>
<dbReference type="EMBL" id="JACHGW010000002">
    <property type="protein sequence ID" value="MBB6050248.1"/>
    <property type="molecule type" value="Genomic_DNA"/>
</dbReference>
<feature type="region of interest" description="Disordered" evidence="4">
    <location>
        <begin position="340"/>
        <end position="359"/>
    </location>
</feature>
<dbReference type="InterPro" id="IPR010982">
    <property type="entry name" value="Lambda_DNA-bd_dom_sf"/>
</dbReference>
<dbReference type="InterPro" id="IPR028082">
    <property type="entry name" value="Peripla_BP_I"/>
</dbReference>
<dbReference type="PANTHER" id="PTHR30146:SF109">
    <property type="entry name" value="HTH-TYPE TRANSCRIPTIONAL REGULATOR GALS"/>
    <property type="match status" value="1"/>
</dbReference>
<gene>
    <name evidence="6" type="ORF">HNQ39_002039</name>
</gene>
<comment type="caution">
    <text evidence="6">The sequence shown here is derived from an EMBL/GenBank/DDBJ whole genome shotgun (WGS) entry which is preliminary data.</text>
</comment>
<dbReference type="SUPFAM" id="SSF53822">
    <property type="entry name" value="Periplasmic binding protein-like I"/>
    <property type="match status" value="1"/>
</dbReference>
<proteinExistence type="predicted"/>
<dbReference type="PANTHER" id="PTHR30146">
    <property type="entry name" value="LACI-RELATED TRANSCRIPTIONAL REPRESSOR"/>
    <property type="match status" value="1"/>
</dbReference>
<dbReference type="AlphaFoldDB" id="A0A7W9SQN5"/>
<evidence type="ECO:0000313" key="6">
    <source>
        <dbReference type="EMBL" id="MBB6050248.1"/>
    </source>
</evidence>
<feature type="domain" description="HTH lacI-type" evidence="5">
    <location>
        <begin position="12"/>
        <end position="69"/>
    </location>
</feature>
<accession>A0A7W9SQN5</accession>
<dbReference type="InterPro" id="IPR000843">
    <property type="entry name" value="HTH_LacI"/>
</dbReference>
<dbReference type="InterPro" id="IPR046335">
    <property type="entry name" value="LacI/GalR-like_sensor"/>
</dbReference>
<dbReference type="CDD" id="cd06267">
    <property type="entry name" value="PBP1_LacI_sugar_binding-like"/>
    <property type="match status" value="1"/>
</dbReference>
<evidence type="ECO:0000256" key="1">
    <source>
        <dbReference type="ARBA" id="ARBA00023015"/>
    </source>
</evidence>
<dbReference type="Proteomes" id="UP000520814">
    <property type="component" value="Unassembled WGS sequence"/>
</dbReference>
<dbReference type="GO" id="GO:0003700">
    <property type="term" value="F:DNA-binding transcription factor activity"/>
    <property type="evidence" value="ECO:0007669"/>
    <property type="project" value="TreeGrafter"/>
</dbReference>
<name>A0A7W9SQN5_ARMRO</name>
<keyword evidence="7" id="KW-1185">Reference proteome</keyword>
<dbReference type="Gene3D" id="1.10.260.40">
    <property type="entry name" value="lambda repressor-like DNA-binding domains"/>
    <property type="match status" value="1"/>
</dbReference>
<dbReference type="GO" id="GO:0000976">
    <property type="term" value="F:transcription cis-regulatory region binding"/>
    <property type="evidence" value="ECO:0007669"/>
    <property type="project" value="TreeGrafter"/>
</dbReference>
<dbReference type="Gene3D" id="3.40.50.2300">
    <property type="match status" value="2"/>
</dbReference>
<protein>
    <submittedName>
        <fullName evidence="6">DNA-binding LacI/PurR family transcriptional regulator</fullName>
    </submittedName>
</protein>
<evidence type="ECO:0000256" key="4">
    <source>
        <dbReference type="SAM" id="MobiDB-lite"/>
    </source>
</evidence>
<keyword evidence="3" id="KW-0804">Transcription</keyword>
<keyword evidence="1" id="KW-0805">Transcription regulation</keyword>
<evidence type="ECO:0000256" key="2">
    <source>
        <dbReference type="ARBA" id="ARBA00023125"/>
    </source>
</evidence>
<organism evidence="6 7">
    <name type="scientific">Armatimonas rosea</name>
    <dbReference type="NCBI Taxonomy" id="685828"/>
    <lineage>
        <taxon>Bacteria</taxon>
        <taxon>Bacillati</taxon>
        <taxon>Armatimonadota</taxon>
        <taxon>Armatimonadia</taxon>
        <taxon>Armatimonadales</taxon>
        <taxon>Armatimonadaceae</taxon>
        <taxon>Armatimonas</taxon>
    </lineage>
</organism>
<evidence type="ECO:0000256" key="3">
    <source>
        <dbReference type="ARBA" id="ARBA00023163"/>
    </source>
</evidence>
<evidence type="ECO:0000313" key="7">
    <source>
        <dbReference type="Proteomes" id="UP000520814"/>
    </source>
</evidence>
<dbReference type="RefSeq" id="WP_184194844.1">
    <property type="nucleotide sequence ID" value="NZ_JACHGW010000002.1"/>
</dbReference>
<dbReference type="SUPFAM" id="SSF47413">
    <property type="entry name" value="lambda repressor-like DNA-binding domains"/>
    <property type="match status" value="1"/>
</dbReference>
<dbReference type="SMART" id="SM00354">
    <property type="entry name" value="HTH_LACI"/>
    <property type="match status" value="1"/>
</dbReference>
<dbReference type="Pfam" id="PF13377">
    <property type="entry name" value="Peripla_BP_3"/>
    <property type="match status" value="1"/>
</dbReference>
<dbReference type="CDD" id="cd01392">
    <property type="entry name" value="HTH_LacI"/>
    <property type="match status" value="1"/>
</dbReference>